<dbReference type="RefSeq" id="WP_188388215.1">
    <property type="nucleotide sequence ID" value="NZ_BMFK01000001.1"/>
</dbReference>
<gene>
    <name evidence="3" type="ORF">GCM10007140_19960</name>
</gene>
<accession>A0A917EPS8</accession>
<evidence type="ECO:0000313" key="3">
    <source>
        <dbReference type="EMBL" id="GGE69970.1"/>
    </source>
</evidence>
<evidence type="ECO:0000256" key="2">
    <source>
        <dbReference type="SAM" id="SignalP"/>
    </source>
</evidence>
<proteinExistence type="predicted"/>
<protein>
    <recommendedName>
        <fullName evidence="5">Lipoprotein</fullName>
    </recommendedName>
</protein>
<feature type="compositionally biased region" description="Basic and acidic residues" evidence="1">
    <location>
        <begin position="48"/>
        <end position="64"/>
    </location>
</feature>
<dbReference type="AlphaFoldDB" id="A0A917EPS8"/>
<sequence>MRISLLLVSLCIFLLTGCLNEKENTPKDETATKTEEKNKPTSGSTNKEQTKKEPSIQKPSDKKSETLYTTYKDKTYPFELKFPADLGKIKATHTKLDDDTVQFHIPIEGQESLIFSVVAVPSEKVASYKDSQSYTFVGKNNTHHFFIIQADEAPDTFYQAKNEKKLEQWKRVMEKDVPIIMKSFKLLS</sequence>
<feature type="region of interest" description="Disordered" evidence="1">
    <location>
        <begin position="23"/>
        <end position="64"/>
    </location>
</feature>
<organism evidence="3 4">
    <name type="scientific">Priestia taiwanensis</name>
    <dbReference type="NCBI Taxonomy" id="1347902"/>
    <lineage>
        <taxon>Bacteria</taxon>
        <taxon>Bacillati</taxon>
        <taxon>Bacillota</taxon>
        <taxon>Bacilli</taxon>
        <taxon>Bacillales</taxon>
        <taxon>Bacillaceae</taxon>
        <taxon>Priestia</taxon>
    </lineage>
</organism>
<dbReference type="PROSITE" id="PS51257">
    <property type="entry name" value="PROKAR_LIPOPROTEIN"/>
    <property type="match status" value="1"/>
</dbReference>
<comment type="caution">
    <text evidence="3">The sequence shown here is derived from an EMBL/GenBank/DDBJ whole genome shotgun (WGS) entry which is preliminary data.</text>
</comment>
<evidence type="ECO:0000313" key="4">
    <source>
        <dbReference type="Proteomes" id="UP000605259"/>
    </source>
</evidence>
<reference evidence="3" key="1">
    <citation type="journal article" date="2014" name="Int. J. Syst. Evol. Microbiol.">
        <title>Complete genome sequence of Corynebacterium casei LMG S-19264T (=DSM 44701T), isolated from a smear-ripened cheese.</title>
        <authorList>
            <consortium name="US DOE Joint Genome Institute (JGI-PGF)"/>
            <person name="Walter F."/>
            <person name="Albersmeier A."/>
            <person name="Kalinowski J."/>
            <person name="Ruckert C."/>
        </authorList>
    </citation>
    <scope>NUCLEOTIDE SEQUENCE</scope>
    <source>
        <strain evidence="3">CGMCC 1.12698</strain>
    </source>
</reference>
<reference evidence="3" key="2">
    <citation type="submission" date="2020-09" db="EMBL/GenBank/DDBJ databases">
        <authorList>
            <person name="Sun Q."/>
            <person name="Zhou Y."/>
        </authorList>
    </citation>
    <scope>NUCLEOTIDE SEQUENCE</scope>
    <source>
        <strain evidence="3">CGMCC 1.12698</strain>
    </source>
</reference>
<feature type="compositionally biased region" description="Basic and acidic residues" evidence="1">
    <location>
        <begin position="23"/>
        <end position="39"/>
    </location>
</feature>
<dbReference type="Proteomes" id="UP000605259">
    <property type="component" value="Unassembled WGS sequence"/>
</dbReference>
<name>A0A917EPS8_9BACI</name>
<keyword evidence="4" id="KW-1185">Reference proteome</keyword>
<evidence type="ECO:0008006" key="5">
    <source>
        <dbReference type="Google" id="ProtNLM"/>
    </source>
</evidence>
<evidence type="ECO:0000256" key="1">
    <source>
        <dbReference type="SAM" id="MobiDB-lite"/>
    </source>
</evidence>
<feature type="chain" id="PRO_5036920011" description="Lipoprotein" evidence="2">
    <location>
        <begin position="22"/>
        <end position="188"/>
    </location>
</feature>
<feature type="signal peptide" evidence="2">
    <location>
        <begin position="1"/>
        <end position="21"/>
    </location>
</feature>
<keyword evidence="2" id="KW-0732">Signal</keyword>
<dbReference type="EMBL" id="BMFK01000001">
    <property type="protein sequence ID" value="GGE69970.1"/>
    <property type="molecule type" value="Genomic_DNA"/>
</dbReference>